<protein>
    <submittedName>
        <fullName evidence="3">Uncharacterized protein</fullName>
    </submittedName>
</protein>
<dbReference type="PANTHER" id="PTHR38340:SF1">
    <property type="entry name" value="S-LAYER PROTEIN"/>
    <property type="match status" value="1"/>
</dbReference>
<accession>A0ABX1DUX9</accession>
<dbReference type="Gene3D" id="2.150.10.10">
    <property type="entry name" value="Serralysin-like metalloprotease, C-terminal"/>
    <property type="match status" value="1"/>
</dbReference>
<dbReference type="SUPFAM" id="SSF51120">
    <property type="entry name" value="beta-Roll"/>
    <property type="match status" value="1"/>
</dbReference>
<evidence type="ECO:0000313" key="3">
    <source>
        <dbReference type="EMBL" id="NKC28719.1"/>
    </source>
</evidence>
<evidence type="ECO:0000313" key="4">
    <source>
        <dbReference type="Proteomes" id="UP000568486"/>
    </source>
</evidence>
<dbReference type="InterPro" id="IPR011049">
    <property type="entry name" value="Serralysin-like_metalloprot_C"/>
</dbReference>
<dbReference type="InterPro" id="IPR001343">
    <property type="entry name" value="Hemolysn_Ca-bd"/>
</dbReference>
<dbReference type="Pfam" id="PF00353">
    <property type="entry name" value="HemolysinCabind"/>
    <property type="match status" value="1"/>
</dbReference>
<keyword evidence="2" id="KW-0964">Secreted</keyword>
<comment type="subcellular location">
    <subcellularLocation>
        <location evidence="1">Secreted</location>
    </subcellularLocation>
</comment>
<evidence type="ECO:0000256" key="2">
    <source>
        <dbReference type="ARBA" id="ARBA00022525"/>
    </source>
</evidence>
<reference evidence="3 4" key="1">
    <citation type="submission" date="2020-03" db="EMBL/GenBank/DDBJ databases">
        <title>Whole genome sequencing of clinical and environmental type strains of Ochrobactrum.</title>
        <authorList>
            <person name="Dharne M."/>
        </authorList>
    </citation>
    <scope>NUCLEOTIDE SEQUENCE [LARGE SCALE GENOMIC DNA]</scope>
    <source>
        <strain evidence="3 4">DSM 22292</strain>
    </source>
</reference>
<organism evidence="3 4">
    <name type="scientific">Brucella ciceri</name>
    <dbReference type="NCBI Taxonomy" id="391287"/>
    <lineage>
        <taxon>Bacteria</taxon>
        <taxon>Pseudomonadati</taxon>
        <taxon>Pseudomonadota</taxon>
        <taxon>Alphaproteobacteria</taxon>
        <taxon>Hyphomicrobiales</taxon>
        <taxon>Brucellaceae</taxon>
        <taxon>Brucella/Ochrobactrum group</taxon>
        <taxon>Brucella</taxon>
    </lineage>
</organism>
<dbReference type="InterPro" id="IPR018511">
    <property type="entry name" value="Hemolysin-typ_Ca-bd_CS"/>
</dbReference>
<keyword evidence="4" id="KW-1185">Reference proteome</keyword>
<dbReference type="PROSITE" id="PS00330">
    <property type="entry name" value="HEMOLYSIN_CALCIUM"/>
    <property type="match status" value="1"/>
</dbReference>
<sequence>MAIIVGTNSDDTLRGTMENDWISGFAGQDDLNGREGDDFLDGGAGDDVLTSTSGYDLMEGERVTTGWFLSGRTAHSLVARGSIRSSLTCPARTAQFSSMERTATASSVTLAGR</sequence>
<evidence type="ECO:0000256" key="1">
    <source>
        <dbReference type="ARBA" id="ARBA00004613"/>
    </source>
</evidence>
<proteinExistence type="predicted"/>
<comment type="caution">
    <text evidence="3">The sequence shown here is derived from an EMBL/GenBank/DDBJ whole genome shotgun (WGS) entry which is preliminary data.</text>
</comment>
<dbReference type="PANTHER" id="PTHR38340">
    <property type="entry name" value="S-LAYER PROTEIN"/>
    <property type="match status" value="1"/>
</dbReference>
<dbReference type="EMBL" id="JAAVLR010000002">
    <property type="protein sequence ID" value="NKC28719.1"/>
    <property type="molecule type" value="Genomic_DNA"/>
</dbReference>
<dbReference type="InterPro" id="IPR050557">
    <property type="entry name" value="RTX_toxin/Mannuronan_C5-epim"/>
</dbReference>
<name>A0ABX1DUX9_9HYPH</name>
<gene>
    <name evidence="3" type="ORF">HED52_15860</name>
</gene>
<dbReference type="Proteomes" id="UP000568486">
    <property type="component" value="Unassembled WGS sequence"/>
</dbReference>